<sequence>MVTENLSKATLDVVRVTTGSVMAPMTSSRTGKILLASVPGEVLLAALDTGSKQIPHLQFLCIHGSGCCFMGGQAAGYAAAETKN</sequence>
<protein>
    <submittedName>
        <fullName evidence="1">Uncharacterized protein</fullName>
    </submittedName>
</protein>
<dbReference type="EMBL" id="CAADRP010000513">
    <property type="protein sequence ID" value="VFU29199.1"/>
    <property type="molecule type" value="Genomic_DNA"/>
</dbReference>
<evidence type="ECO:0000313" key="1">
    <source>
        <dbReference type="EMBL" id="VFU29199.1"/>
    </source>
</evidence>
<dbReference type="AlphaFoldDB" id="A0A6N2KKZ6"/>
<proteinExistence type="predicted"/>
<accession>A0A6N2KKZ6</accession>
<reference evidence="1" key="1">
    <citation type="submission" date="2019-03" db="EMBL/GenBank/DDBJ databases">
        <authorList>
            <person name="Mank J."/>
            <person name="Almeida P."/>
        </authorList>
    </citation>
    <scope>NUCLEOTIDE SEQUENCE</scope>
    <source>
        <strain evidence="1">78183</strain>
    </source>
</reference>
<gene>
    <name evidence="1" type="ORF">SVIM_LOCUS104246</name>
</gene>
<name>A0A6N2KKZ6_SALVM</name>
<organism evidence="1">
    <name type="scientific">Salix viminalis</name>
    <name type="common">Common osier</name>
    <name type="synonym">Basket willow</name>
    <dbReference type="NCBI Taxonomy" id="40686"/>
    <lineage>
        <taxon>Eukaryota</taxon>
        <taxon>Viridiplantae</taxon>
        <taxon>Streptophyta</taxon>
        <taxon>Embryophyta</taxon>
        <taxon>Tracheophyta</taxon>
        <taxon>Spermatophyta</taxon>
        <taxon>Magnoliopsida</taxon>
        <taxon>eudicotyledons</taxon>
        <taxon>Gunneridae</taxon>
        <taxon>Pentapetalae</taxon>
        <taxon>rosids</taxon>
        <taxon>fabids</taxon>
        <taxon>Malpighiales</taxon>
        <taxon>Salicaceae</taxon>
        <taxon>Saliceae</taxon>
        <taxon>Salix</taxon>
    </lineage>
</organism>